<evidence type="ECO:0000313" key="1">
    <source>
        <dbReference type="EMBL" id="MDM0043395.1"/>
    </source>
</evidence>
<organism evidence="1 2">
    <name type="scientific">Variovorax dokdonensis</name>
    <dbReference type="NCBI Taxonomy" id="344883"/>
    <lineage>
        <taxon>Bacteria</taxon>
        <taxon>Pseudomonadati</taxon>
        <taxon>Pseudomonadota</taxon>
        <taxon>Betaproteobacteria</taxon>
        <taxon>Burkholderiales</taxon>
        <taxon>Comamonadaceae</taxon>
        <taxon>Variovorax</taxon>
    </lineage>
</organism>
<protein>
    <submittedName>
        <fullName evidence="1">Uncharacterized protein</fullName>
    </submittedName>
</protein>
<dbReference type="RefSeq" id="WP_286659668.1">
    <property type="nucleotide sequence ID" value="NZ_JASZYV010000001.1"/>
</dbReference>
<reference evidence="1" key="1">
    <citation type="submission" date="2023-06" db="EMBL/GenBank/DDBJ databases">
        <authorList>
            <person name="Jiang Y."/>
            <person name="Liu Q."/>
        </authorList>
    </citation>
    <scope>NUCLEOTIDE SEQUENCE</scope>
    <source>
        <strain evidence="1">CGMCC 1.12089</strain>
    </source>
</reference>
<proteinExistence type="predicted"/>
<accession>A0ABT7N649</accession>
<gene>
    <name evidence="1" type="ORF">QTH91_02780</name>
</gene>
<comment type="caution">
    <text evidence="1">The sequence shown here is derived from an EMBL/GenBank/DDBJ whole genome shotgun (WGS) entry which is preliminary data.</text>
</comment>
<keyword evidence="2" id="KW-1185">Reference proteome</keyword>
<dbReference type="Proteomes" id="UP001174908">
    <property type="component" value="Unassembled WGS sequence"/>
</dbReference>
<dbReference type="EMBL" id="JASZYV010000001">
    <property type="protein sequence ID" value="MDM0043395.1"/>
    <property type="molecule type" value="Genomic_DNA"/>
</dbReference>
<sequence>MPSQEHRLVAGVGVGVGGYPGYGAMAFVYKQMSKDGGMGWGAGVSTTGSQWA</sequence>
<evidence type="ECO:0000313" key="2">
    <source>
        <dbReference type="Proteomes" id="UP001174908"/>
    </source>
</evidence>
<name>A0ABT7N649_9BURK</name>